<evidence type="ECO:0008006" key="9">
    <source>
        <dbReference type="Google" id="ProtNLM"/>
    </source>
</evidence>
<comment type="caution">
    <text evidence="7">The sequence shown here is derived from an EMBL/GenBank/DDBJ whole genome shotgun (WGS) entry which is preliminary data.</text>
</comment>
<feature type="compositionally biased region" description="Low complexity" evidence="6">
    <location>
        <begin position="596"/>
        <end position="610"/>
    </location>
</feature>
<organism evidence="7 8">
    <name type="scientific">Amblyomma americanum</name>
    <name type="common">Lone star tick</name>
    <dbReference type="NCBI Taxonomy" id="6943"/>
    <lineage>
        <taxon>Eukaryota</taxon>
        <taxon>Metazoa</taxon>
        <taxon>Ecdysozoa</taxon>
        <taxon>Arthropoda</taxon>
        <taxon>Chelicerata</taxon>
        <taxon>Arachnida</taxon>
        <taxon>Acari</taxon>
        <taxon>Parasitiformes</taxon>
        <taxon>Ixodida</taxon>
        <taxon>Ixodoidea</taxon>
        <taxon>Ixodidae</taxon>
        <taxon>Amblyomminae</taxon>
        <taxon>Amblyomma</taxon>
    </lineage>
</organism>
<feature type="coiled-coil region" evidence="5">
    <location>
        <begin position="715"/>
        <end position="775"/>
    </location>
</feature>
<evidence type="ECO:0000256" key="5">
    <source>
        <dbReference type="SAM" id="Coils"/>
    </source>
</evidence>
<keyword evidence="4" id="KW-0206">Cytoskeleton</keyword>
<evidence type="ECO:0000256" key="4">
    <source>
        <dbReference type="ARBA" id="ARBA00023212"/>
    </source>
</evidence>
<dbReference type="GO" id="GO:0005813">
    <property type="term" value="C:centrosome"/>
    <property type="evidence" value="ECO:0007669"/>
    <property type="project" value="UniProtKB-SubCell"/>
</dbReference>
<evidence type="ECO:0000313" key="7">
    <source>
        <dbReference type="EMBL" id="KAK8780256.1"/>
    </source>
</evidence>
<dbReference type="PANTHER" id="PTHR44981:SF2">
    <property type="entry name" value="PERICENTRIN-LIKE PROTEIN, ISOFORM F"/>
    <property type="match status" value="1"/>
</dbReference>
<keyword evidence="3 5" id="KW-0175">Coiled coil</keyword>
<proteinExistence type="predicted"/>
<evidence type="ECO:0000256" key="1">
    <source>
        <dbReference type="ARBA" id="ARBA00004300"/>
    </source>
</evidence>
<comment type="subcellular location">
    <subcellularLocation>
        <location evidence="1">Cytoplasm</location>
        <location evidence="1">Cytoskeleton</location>
        <location evidence="1">Microtubule organizing center</location>
        <location evidence="1">Centrosome</location>
    </subcellularLocation>
</comment>
<feature type="coiled-coil region" evidence="5">
    <location>
        <begin position="468"/>
        <end position="573"/>
    </location>
</feature>
<protein>
    <recommendedName>
        <fullName evidence="9">A-kinase anchor protein 9</fullName>
    </recommendedName>
</protein>
<keyword evidence="2" id="KW-0963">Cytoplasm</keyword>
<dbReference type="AlphaFoldDB" id="A0AAQ4EZJ5"/>
<dbReference type="GO" id="GO:0060090">
    <property type="term" value="F:molecular adaptor activity"/>
    <property type="evidence" value="ECO:0007669"/>
    <property type="project" value="InterPro"/>
</dbReference>
<evidence type="ECO:0000256" key="2">
    <source>
        <dbReference type="ARBA" id="ARBA00022490"/>
    </source>
</evidence>
<evidence type="ECO:0000256" key="6">
    <source>
        <dbReference type="SAM" id="MobiDB-lite"/>
    </source>
</evidence>
<dbReference type="Proteomes" id="UP001321473">
    <property type="component" value="Unassembled WGS sequence"/>
</dbReference>
<keyword evidence="8" id="KW-1185">Reference proteome</keyword>
<feature type="region of interest" description="Disordered" evidence="6">
    <location>
        <begin position="594"/>
        <end position="613"/>
    </location>
</feature>
<dbReference type="GO" id="GO:0007165">
    <property type="term" value="P:signal transduction"/>
    <property type="evidence" value="ECO:0007669"/>
    <property type="project" value="InterPro"/>
</dbReference>
<dbReference type="EMBL" id="JARKHS020009055">
    <property type="protein sequence ID" value="KAK8780256.1"/>
    <property type="molecule type" value="Genomic_DNA"/>
</dbReference>
<dbReference type="PANTHER" id="PTHR44981">
    <property type="entry name" value="PERICENTRIN-LIKE PROTEIN, ISOFORM F"/>
    <property type="match status" value="1"/>
</dbReference>
<feature type="coiled-coil region" evidence="5">
    <location>
        <begin position="654"/>
        <end position="688"/>
    </location>
</feature>
<gene>
    <name evidence="7" type="ORF">V5799_018404</name>
</gene>
<evidence type="ECO:0000313" key="8">
    <source>
        <dbReference type="Proteomes" id="UP001321473"/>
    </source>
</evidence>
<name>A0AAQ4EZJ5_AMBAM</name>
<evidence type="ECO:0000256" key="3">
    <source>
        <dbReference type="ARBA" id="ARBA00023054"/>
    </source>
</evidence>
<accession>A0AAQ4EZJ5</accession>
<reference evidence="7 8" key="1">
    <citation type="journal article" date="2023" name="Arcadia Sci">
        <title>De novo assembly of a long-read Amblyomma americanum tick genome.</title>
        <authorList>
            <person name="Chou S."/>
            <person name="Poskanzer K.E."/>
            <person name="Rollins M."/>
            <person name="Thuy-Boun P.S."/>
        </authorList>
    </citation>
    <scope>NUCLEOTIDE SEQUENCE [LARGE SCALE GENOMIC DNA]</scope>
    <source>
        <strain evidence="7">F_SG_1</strain>
        <tissue evidence="7">Salivary glands</tissue>
    </source>
</reference>
<dbReference type="Gene3D" id="1.10.287.1490">
    <property type="match status" value="1"/>
</dbReference>
<sequence>MRLKCCTHCCCTKNSALYGEVTHLFTCCVHSHSKALLLKIGGVFCSREWLAGSGLTANEIQSWQLHTAQTNTRLLNVLSDLVKTYVDTEQEIQDALGQLGLSRVDSPASNTAADEDYSSLGGMSCQTQGSKEDFGDGFLSELCEDGPDLTPRTWDMFASAIGMQDTTEMEGEDVVLGASRRLRTAVDRVLRLLAEVSEHRGEDFRGLVQRNRDLCHELRQESQLHNQLSLDLLHAQERVRALELEKQRLEDTLSQLEEQQTELQREVRSARARAQRLEDARESLGEQRQLLEEQRRMLREGLHEPQIRLLEEHERLSEEKRRLQRSQDQERDALAARLAELEAALEEASAQREELLESRRLEVADMQAQIDAMDKQLLSHKKFIEEQAHEREQEREEFAQELAKMQEALKDKEKIQNCEQRLSKEIESLEQQLRMRVEDHGLVQRKRDQLEAEVRTRDDKIHDLRDIIRDLEADLSSKSRSVQELTLRVSGLEEALSEARHREQEALQELEKVTGGALGSQSADMAGRMRQLEEQLEARTQELDKVAQMGSLLQEFRAQVRSLEEKVESRIRQVHDAHGALRQLVQALSPIGGSRDGALSGASEDSSSLSVRPLSADDIRDGLSPSALQWEELRGLEEKVDALVAAVGDTFQENVQLRRTLKATKKDKEELEREKRALQEETKLQMLELSTMKAHAEDYRVGLSPSGRGPVGQQLHELRQDLLREKEAREVTEHQNPVSTRGTMTELRLQQLLELEAAQQKVRTLELEAELKATRTAKVSIGSPTGFWSGLLGSTVVWDVQISSSLPSSSSGP</sequence>
<dbReference type="InterPro" id="IPR028745">
    <property type="entry name" value="AKAP9/Pericentrin"/>
</dbReference>
<feature type="coiled-coil region" evidence="5">
    <location>
        <begin position="225"/>
        <end position="439"/>
    </location>
</feature>